<evidence type="ECO:0000256" key="11">
    <source>
        <dbReference type="SAM" id="Phobius"/>
    </source>
</evidence>
<keyword evidence="6 11" id="KW-0812">Transmembrane</keyword>
<keyword evidence="8 10" id="KW-0472">Membrane</keyword>
<evidence type="ECO:0000256" key="5">
    <source>
        <dbReference type="ARBA" id="ARBA00022618"/>
    </source>
</evidence>
<keyword evidence="5 10" id="KW-0132">Cell division</keyword>
<evidence type="ECO:0000259" key="13">
    <source>
        <dbReference type="Pfam" id="PF18075"/>
    </source>
</evidence>
<dbReference type="RefSeq" id="WP_104935949.1">
    <property type="nucleotide sequence ID" value="NZ_CP021255.1"/>
</dbReference>
<dbReference type="OrthoDB" id="9813411at2"/>
<feature type="transmembrane region" description="Helical" evidence="11">
    <location>
        <begin position="221"/>
        <end position="244"/>
    </location>
</feature>
<dbReference type="EMBL" id="CP021255">
    <property type="protein sequence ID" value="AVD70655.1"/>
    <property type="molecule type" value="Genomic_DNA"/>
</dbReference>
<feature type="transmembrane region" description="Helical" evidence="11">
    <location>
        <begin position="23"/>
        <end position="43"/>
    </location>
</feature>
<protein>
    <recommendedName>
        <fullName evidence="3 10">Cell division protein FtsX</fullName>
    </recommendedName>
</protein>
<evidence type="ECO:0000256" key="2">
    <source>
        <dbReference type="ARBA" id="ARBA00007379"/>
    </source>
</evidence>
<dbReference type="PIRSF" id="PIRSF003097">
    <property type="entry name" value="FtsX"/>
    <property type="match status" value="1"/>
</dbReference>
<dbReference type="Pfam" id="PF18075">
    <property type="entry name" value="FtsX_ECD"/>
    <property type="match status" value="1"/>
</dbReference>
<feature type="transmembrane region" description="Helical" evidence="11">
    <location>
        <begin position="169"/>
        <end position="193"/>
    </location>
</feature>
<evidence type="ECO:0000256" key="1">
    <source>
        <dbReference type="ARBA" id="ARBA00004651"/>
    </source>
</evidence>
<feature type="domain" description="FtsX extracellular" evidence="13">
    <location>
        <begin position="59"/>
        <end position="153"/>
    </location>
</feature>
<comment type="similarity">
    <text evidence="2 10">Belongs to the ABC-4 integral membrane protein family. FtsX subfamily.</text>
</comment>
<dbReference type="Pfam" id="PF02687">
    <property type="entry name" value="FtsX"/>
    <property type="match status" value="1"/>
</dbReference>
<dbReference type="PANTHER" id="PTHR47755:SF1">
    <property type="entry name" value="CELL DIVISION PROTEIN FTSX"/>
    <property type="match status" value="1"/>
</dbReference>
<dbReference type="GO" id="GO:0032153">
    <property type="term" value="C:cell division site"/>
    <property type="evidence" value="ECO:0007669"/>
    <property type="project" value="TreeGrafter"/>
</dbReference>
<keyword evidence="9 10" id="KW-0131">Cell cycle</keyword>
<keyword evidence="15" id="KW-1185">Reference proteome</keyword>
<comment type="subcellular location">
    <subcellularLocation>
        <location evidence="1">Cell membrane</location>
        <topology evidence="1">Multi-pass membrane protein</topology>
    </subcellularLocation>
</comment>
<feature type="transmembrane region" description="Helical" evidence="11">
    <location>
        <begin position="264"/>
        <end position="286"/>
    </location>
</feature>
<evidence type="ECO:0000256" key="6">
    <source>
        <dbReference type="ARBA" id="ARBA00022692"/>
    </source>
</evidence>
<evidence type="ECO:0000256" key="7">
    <source>
        <dbReference type="ARBA" id="ARBA00022989"/>
    </source>
</evidence>
<dbReference type="Proteomes" id="UP000239867">
    <property type="component" value="Chromosome"/>
</dbReference>
<proteinExistence type="inferred from homology"/>
<organism evidence="14 15">
    <name type="scientific">Desulfobulbus oralis</name>
    <dbReference type="NCBI Taxonomy" id="1986146"/>
    <lineage>
        <taxon>Bacteria</taxon>
        <taxon>Pseudomonadati</taxon>
        <taxon>Thermodesulfobacteriota</taxon>
        <taxon>Desulfobulbia</taxon>
        <taxon>Desulfobulbales</taxon>
        <taxon>Desulfobulbaceae</taxon>
        <taxon>Desulfobulbus</taxon>
    </lineage>
</organism>
<dbReference type="InterPro" id="IPR003838">
    <property type="entry name" value="ABC3_permease_C"/>
</dbReference>
<evidence type="ECO:0000313" key="14">
    <source>
        <dbReference type="EMBL" id="AVD70655.1"/>
    </source>
</evidence>
<evidence type="ECO:0000256" key="10">
    <source>
        <dbReference type="PIRNR" id="PIRNR003097"/>
    </source>
</evidence>
<dbReference type="GO" id="GO:0005886">
    <property type="term" value="C:plasma membrane"/>
    <property type="evidence" value="ECO:0007669"/>
    <property type="project" value="UniProtKB-SubCell"/>
</dbReference>
<dbReference type="Gene3D" id="3.30.70.3040">
    <property type="match status" value="1"/>
</dbReference>
<feature type="domain" description="ABC3 transporter permease C-terminal" evidence="12">
    <location>
        <begin position="178"/>
        <end position="282"/>
    </location>
</feature>
<gene>
    <name evidence="14" type="ORF">CAY53_03455</name>
</gene>
<evidence type="ECO:0000256" key="8">
    <source>
        <dbReference type="ARBA" id="ARBA00023136"/>
    </source>
</evidence>
<evidence type="ECO:0000256" key="4">
    <source>
        <dbReference type="ARBA" id="ARBA00022475"/>
    </source>
</evidence>
<evidence type="ECO:0000256" key="9">
    <source>
        <dbReference type="ARBA" id="ARBA00023306"/>
    </source>
</evidence>
<dbReference type="InterPro" id="IPR040690">
    <property type="entry name" value="FtsX_ECD"/>
</dbReference>
<dbReference type="GO" id="GO:0051301">
    <property type="term" value="P:cell division"/>
    <property type="evidence" value="ECO:0007669"/>
    <property type="project" value="UniProtKB-KW"/>
</dbReference>
<sequence length="295" mass="33642">MRFLATMLLHTGRNLLLTWKSQLMSFFTVLLSVLIFSFFYLTYANAIQVGAGMGNDLRLVVYLNEDPPPALQEEYRHRIEQFDAVDRIEFVSSDEALQRFSKQLGSDSDVLGGVPNDFLPPSIEVYPKRSLDSLAKIKRFSDYLEHLNGVQKVQYGREWIDHFHSFIQLMRIVITLSGILLIMTSTFMVAYSIRLSMLSRMRELELLRLVGATTHYIRMPFLLEGALMGFCGSLAGISALYLLYRWIRLQFAGPTLFHLVPFDFLSWPVMCAIVAAGTLLCATGSFHSTRPVLYL</sequence>
<reference evidence="14 15" key="1">
    <citation type="journal article" date="2018" name="MBio">
        <title>Insights into the evolution of host association through the isolation and characterization of a novel human periodontal pathobiont, Desulfobulbus oralis.</title>
        <authorList>
            <person name="Cross K.L."/>
            <person name="Chirania P."/>
            <person name="Xiong W."/>
            <person name="Beall C.J."/>
            <person name="Elkins J.G."/>
            <person name="Giannone R.J."/>
            <person name="Griffen A.L."/>
            <person name="Guss A.M."/>
            <person name="Hettich R.L."/>
            <person name="Joshi S.S."/>
            <person name="Mokrzan E.M."/>
            <person name="Martin R.K."/>
            <person name="Zhulin I.B."/>
            <person name="Leys E.J."/>
            <person name="Podar M."/>
        </authorList>
    </citation>
    <scope>NUCLEOTIDE SEQUENCE [LARGE SCALE GENOMIC DNA]</scope>
    <source>
        <strain evidence="14 15">ORNL</strain>
    </source>
</reference>
<evidence type="ECO:0000259" key="12">
    <source>
        <dbReference type="Pfam" id="PF02687"/>
    </source>
</evidence>
<evidence type="ECO:0000256" key="3">
    <source>
        <dbReference type="ARBA" id="ARBA00021907"/>
    </source>
</evidence>
<accession>A0A2L1GLV1</accession>
<dbReference type="KEGG" id="deo:CAY53_03455"/>
<dbReference type="InterPro" id="IPR004513">
    <property type="entry name" value="FtsX"/>
</dbReference>
<keyword evidence="4 10" id="KW-1003">Cell membrane</keyword>
<evidence type="ECO:0000313" key="15">
    <source>
        <dbReference type="Proteomes" id="UP000239867"/>
    </source>
</evidence>
<keyword evidence="7 11" id="KW-1133">Transmembrane helix</keyword>
<name>A0A2L1GLV1_9BACT</name>
<dbReference type="PANTHER" id="PTHR47755">
    <property type="entry name" value="CELL DIVISION PROTEIN FTSX"/>
    <property type="match status" value="1"/>
</dbReference>
<dbReference type="AlphaFoldDB" id="A0A2L1GLV1"/>